<evidence type="ECO:0000256" key="1">
    <source>
        <dbReference type="SAM" id="Coils"/>
    </source>
</evidence>
<accession>A0A173TKK6</accession>
<gene>
    <name evidence="2" type="ORF">ERS852571_02047</name>
</gene>
<evidence type="ECO:0000313" key="3">
    <source>
        <dbReference type="Proteomes" id="UP000095553"/>
    </source>
</evidence>
<organism evidence="2 3">
    <name type="scientific">Anaerostipes hadrus</name>
    <dbReference type="NCBI Taxonomy" id="649756"/>
    <lineage>
        <taxon>Bacteria</taxon>
        <taxon>Bacillati</taxon>
        <taxon>Bacillota</taxon>
        <taxon>Clostridia</taxon>
        <taxon>Lachnospirales</taxon>
        <taxon>Lachnospiraceae</taxon>
        <taxon>Anaerostipes</taxon>
    </lineage>
</organism>
<dbReference type="RefSeq" id="WP_055073037.1">
    <property type="nucleotide sequence ID" value="NZ_CYXY01000012.1"/>
</dbReference>
<dbReference type="EMBL" id="CYXY01000012">
    <property type="protein sequence ID" value="CUN02537.1"/>
    <property type="molecule type" value="Genomic_DNA"/>
</dbReference>
<evidence type="ECO:0000313" key="2">
    <source>
        <dbReference type="EMBL" id="CUN02537.1"/>
    </source>
</evidence>
<reference evidence="2 3" key="1">
    <citation type="submission" date="2015-09" db="EMBL/GenBank/DDBJ databases">
        <authorList>
            <consortium name="Pathogen Informatics"/>
        </authorList>
    </citation>
    <scope>NUCLEOTIDE SEQUENCE [LARGE SCALE GENOMIC DNA]</scope>
    <source>
        <strain evidence="2 3">2789STDY5834959</strain>
    </source>
</reference>
<sequence length="312" mass="37936">MINPRNDKKELDEEMKRIIYSLRKKYKFPYSHGHIKDRANHYDEKYREEVKADFAFFESITNSFCLARCDELNRFVMIKKPIMDFFDEEIKKEKTRRGFNSQYFLNPEATFRVDMSKINKDHPLYEMLERSNGIYNPFSMSEFLEELYNEIFVNADKYRKFRAYMEQFEINKEDAREQQNSLKDRDYLDFLLLHMEPFLELVSYDVPELQKKWKFIAENWFSMNHKEVCLELLLTNGYELLDLHPKFHDKLKKNKNTLDNMVRDGNHAYYVSEACYFVSEDGHTREKTQFLYDVYGIKTKVVSEEEFINHFC</sequence>
<dbReference type="Proteomes" id="UP000095553">
    <property type="component" value="Unassembled WGS sequence"/>
</dbReference>
<keyword evidence="1" id="KW-0175">Coiled coil</keyword>
<name>A0A173TKK6_ANAHA</name>
<protein>
    <submittedName>
        <fullName evidence="2">Uncharacterized protein</fullName>
    </submittedName>
</protein>
<feature type="coiled-coil region" evidence="1">
    <location>
        <begin position="158"/>
        <end position="185"/>
    </location>
</feature>
<dbReference type="AlphaFoldDB" id="A0A173TKK6"/>
<proteinExistence type="predicted"/>